<gene>
    <name evidence="1" type="ORF">NPIL_537011</name>
</gene>
<evidence type="ECO:0000313" key="2">
    <source>
        <dbReference type="Proteomes" id="UP000887013"/>
    </source>
</evidence>
<dbReference type="EMBL" id="BMAW01100769">
    <property type="protein sequence ID" value="GFS96629.1"/>
    <property type="molecule type" value="Genomic_DNA"/>
</dbReference>
<sequence>MEPQSINVVWWLGKRDINLRHHTCLLTSKNAIIKTRLTKRPDVISPMFSIILDRVRQKDNNAVCEAKYSWRRDKESFLAGNSYLNGREGLANNNGQTA</sequence>
<proteinExistence type="predicted"/>
<dbReference type="AlphaFoldDB" id="A0A8X6N6H3"/>
<evidence type="ECO:0000313" key="1">
    <source>
        <dbReference type="EMBL" id="GFS96629.1"/>
    </source>
</evidence>
<keyword evidence="2" id="KW-1185">Reference proteome</keyword>
<accession>A0A8X6N6H3</accession>
<protein>
    <submittedName>
        <fullName evidence="1">Uncharacterized protein</fullName>
    </submittedName>
</protein>
<reference evidence="1" key="1">
    <citation type="submission" date="2020-08" db="EMBL/GenBank/DDBJ databases">
        <title>Multicomponent nature underlies the extraordinary mechanical properties of spider dragline silk.</title>
        <authorList>
            <person name="Kono N."/>
            <person name="Nakamura H."/>
            <person name="Mori M."/>
            <person name="Yoshida Y."/>
            <person name="Ohtoshi R."/>
            <person name="Malay A.D."/>
            <person name="Moran D.A.P."/>
            <person name="Tomita M."/>
            <person name="Numata K."/>
            <person name="Arakawa K."/>
        </authorList>
    </citation>
    <scope>NUCLEOTIDE SEQUENCE</scope>
</reference>
<organism evidence="1 2">
    <name type="scientific">Nephila pilipes</name>
    <name type="common">Giant wood spider</name>
    <name type="synonym">Nephila maculata</name>
    <dbReference type="NCBI Taxonomy" id="299642"/>
    <lineage>
        <taxon>Eukaryota</taxon>
        <taxon>Metazoa</taxon>
        <taxon>Ecdysozoa</taxon>
        <taxon>Arthropoda</taxon>
        <taxon>Chelicerata</taxon>
        <taxon>Arachnida</taxon>
        <taxon>Araneae</taxon>
        <taxon>Araneomorphae</taxon>
        <taxon>Entelegynae</taxon>
        <taxon>Araneoidea</taxon>
        <taxon>Nephilidae</taxon>
        <taxon>Nephila</taxon>
    </lineage>
</organism>
<comment type="caution">
    <text evidence="1">The sequence shown here is derived from an EMBL/GenBank/DDBJ whole genome shotgun (WGS) entry which is preliminary data.</text>
</comment>
<dbReference type="Proteomes" id="UP000887013">
    <property type="component" value="Unassembled WGS sequence"/>
</dbReference>
<name>A0A8X6N6H3_NEPPI</name>